<dbReference type="Pfam" id="PF01448">
    <property type="entry name" value="ELM2"/>
    <property type="match status" value="1"/>
</dbReference>
<dbReference type="SMART" id="SM00717">
    <property type="entry name" value="SANT"/>
    <property type="match status" value="1"/>
</dbReference>
<feature type="compositionally biased region" description="Basic and acidic residues" evidence="9">
    <location>
        <begin position="767"/>
        <end position="777"/>
    </location>
</feature>
<keyword evidence="2" id="KW-0597">Phosphoprotein</keyword>
<dbReference type="SUPFAM" id="SSF46689">
    <property type="entry name" value="Homeodomain-like"/>
    <property type="match status" value="1"/>
</dbReference>
<dbReference type="Pfam" id="PF00249">
    <property type="entry name" value="Myb_DNA-binding"/>
    <property type="match status" value="1"/>
</dbReference>
<dbReference type="GO" id="GO:0000118">
    <property type="term" value="C:histone deacetylase complex"/>
    <property type="evidence" value="ECO:0007669"/>
    <property type="project" value="TreeGrafter"/>
</dbReference>
<dbReference type="InterPro" id="IPR051066">
    <property type="entry name" value="Trans_reg/Corepressor"/>
</dbReference>
<dbReference type="EMBL" id="JANPWB010000013">
    <property type="protein sequence ID" value="KAJ1104042.1"/>
    <property type="molecule type" value="Genomic_DNA"/>
</dbReference>
<feature type="region of interest" description="Disordered" evidence="9">
    <location>
        <begin position="126"/>
        <end position="147"/>
    </location>
</feature>
<keyword evidence="8" id="KW-0862">Zinc</keyword>
<dbReference type="Proteomes" id="UP001066276">
    <property type="component" value="Chromosome 9"/>
</dbReference>
<dbReference type="PROSITE" id="PS00028">
    <property type="entry name" value="ZINC_FINGER_C2H2_1"/>
    <property type="match status" value="1"/>
</dbReference>
<evidence type="ECO:0000256" key="2">
    <source>
        <dbReference type="ARBA" id="ARBA00022553"/>
    </source>
</evidence>
<comment type="subcellular location">
    <subcellularLocation>
        <location evidence="1">Nucleus</location>
    </subcellularLocation>
</comment>
<dbReference type="InterPro" id="IPR009057">
    <property type="entry name" value="Homeodomain-like_sf"/>
</dbReference>
<evidence type="ECO:0008006" key="15">
    <source>
        <dbReference type="Google" id="ProtNLM"/>
    </source>
</evidence>
<evidence type="ECO:0000256" key="6">
    <source>
        <dbReference type="ARBA" id="ARBA00023163"/>
    </source>
</evidence>
<feature type="compositionally biased region" description="Low complexity" evidence="9">
    <location>
        <begin position="344"/>
        <end position="368"/>
    </location>
</feature>
<evidence type="ECO:0000256" key="1">
    <source>
        <dbReference type="ARBA" id="ARBA00004123"/>
    </source>
</evidence>
<evidence type="ECO:0000259" key="10">
    <source>
        <dbReference type="PROSITE" id="PS50157"/>
    </source>
</evidence>
<dbReference type="InterPro" id="IPR001005">
    <property type="entry name" value="SANT/Myb"/>
</dbReference>
<dbReference type="PANTHER" id="PTHR16089">
    <property type="entry name" value="REST COREPRESSOR COREST PROTEIN-RELATED"/>
    <property type="match status" value="1"/>
</dbReference>
<dbReference type="InterPro" id="IPR000949">
    <property type="entry name" value="ELM2_dom"/>
</dbReference>
<dbReference type="GO" id="GO:0006357">
    <property type="term" value="P:regulation of transcription by RNA polymerase II"/>
    <property type="evidence" value="ECO:0007669"/>
    <property type="project" value="TreeGrafter"/>
</dbReference>
<keyword evidence="4" id="KW-0805">Transcription regulation</keyword>
<dbReference type="FunFam" id="1.10.10.60:FF:000086">
    <property type="entry name" value="transcriptional-regulating factor 1 isoform X1"/>
    <property type="match status" value="1"/>
</dbReference>
<dbReference type="PANTHER" id="PTHR16089:SF24">
    <property type="entry name" value="MITOTIC DEACETYLASE-ASSOCIATED SANT DOMAIN PROTEIN"/>
    <property type="match status" value="1"/>
</dbReference>
<feature type="compositionally biased region" description="Basic residues" evidence="9">
    <location>
        <begin position="1215"/>
        <end position="1225"/>
    </location>
</feature>
<sequence length="1300" mass="143660">MIADEAVSIAEGECSTTSIVHHARKTTEETDVDTEAGNLTPGPQMDASRPLKTAGSGRRRRRTQDAAEGRTAGRVLLTCSAVGIRGAGARLPLSRGRAPLPAPARLQEDTWKRRPALALERSCFEPDNSVSSSDVENNQTVGETGQRTDRKWTDMNLQAQQKASNKRTGKRISFFNEQGLPVQPKEQQLKEEHLFGHRGPVQSSQASELPKAEGVTSSAANSNHVLQNSAIYSRDQGEPTRVPQQIAPDKWQNSVLVNRLPERNDASWHHPTQMWNHNLMYGSGQKGSHPTSISDFYNHHEALKRGQEKGGGVTQLDMYGDAVQQMLSQKAQLEQQALAMQQAHYNSIHQAQKHQQQLQQQQKQQQQQHQHKQQQQKQQSQGLPLQPFQLAFGHQGQKQGLPLPNLFHTFQETPASSNAQFVPQQTQALPQMQLFENFYPTQQQQQAAAQAYSRQQATSVAQCHGVSQYQMHMMGQYQQAPAERNEGMLKALTEQNPQMVLPKSQISFPRRSRRLSKEGVLPQSKNDGAPICNPGEVQASNPFMPQWQQHPGTQAQHPSLVPGHKENHEHSQAELHLSGQEVKIGHQQPCQPDMERRHEPQNGKGNEVRGSLGETVVNATDAGHIGGITGGVIQSTRRRRRISQEANLLTLAQKAVELASLENDKDGKAAEEARIRLEAKSNVNCEDVPAAKKVRENDNVVPLIIPVSVPVKKVDPLDSEQEKGQDGRMQGVTVHNQNIPGQNPSVIVTRQRFGRTNNTEPSLQENDASKEEGENQSRKPKQRPRPEPLFIPPKPGTFIVPAVYSNITPYQSHLRSPVRLADHPSDRNFMLPPYTPPPILSPVREGSGLYFNAILTASGHCVPPPFTPKSTPRTLLRAVSSDVTPPVLTAMGEATPVSIEPRINVGSRFQAEIPELRDRCKADEDNPMADLVWQPWGDLESNQSTHEKVEALMTAACSGILPGAGTNQELALHCLHEAKGNILAALTRLLVKRPRRPLNHPLAEYHYTGSDRWTTTEKKLFNKGIAIYKKDFLLVQKLIKTKTVAQCVEFYYTYKKQVKIGRNGALIFGDVEPFVSERTTYEEAEIDNKSSQRLAPVVPPNTEAHHEEPEVNIPNVVVKEEPIQVKIEEEFHDRRKAGTPPKITKTLHNLEHTTDALILRTQDVSNRNVESPKEVPVAKKRNTRPTAEKKKDPSSNAPPEQEGSFPCVKCGRVFPKVKSRSAHMKSHAEQEKKAAALKEKQKEQAAAVEAAAAAAAAAAEEAARSRALQDESSGSGSSNSSCTSSSSSSSSSGSSDEGDI</sequence>
<evidence type="ECO:0000313" key="14">
    <source>
        <dbReference type="Proteomes" id="UP001066276"/>
    </source>
</evidence>
<dbReference type="InterPro" id="IPR017884">
    <property type="entry name" value="SANT_dom"/>
</dbReference>
<evidence type="ECO:0000259" key="11">
    <source>
        <dbReference type="PROSITE" id="PS51156"/>
    </source>
</evidence>
<dbReference type="GO" id="GO:0008270">
    <property type="term" value="F:zinc ion binding"/>
    <property type="evidence" value="ECO:0007669"/>
    <property type="project" value="UniProtKB-KW"/>
</dbReference>
<keyword evidence="6" id="KW-0804">Transcription</keyword>
<dbReference type="GO" id="GO:0003677">
    <property type="term" value="F:DNA binding"/>
    <property type="evidence" value="ECO:0007669"/>
    <property type="project" value="UniProtKB-KW"/>
</dbReference>
<keyword evidence="7" id="KW-0539">Nucleus</keyword>
<keyword evidence="8" id="KW-0863">Zinc-finger</keyword>
<dbReference type="InterPro" id="IPR013087">
    <property type="entry name" value="Znf_C2H2_type"/>
</dbReference>
<evidence type="ECO:0000256" key="5">
    <source>
        <dbReference type="ARBA" id="ARBA00023125"/>
    </source>
</evidence>
<evidence type="ECO:0000256" key="7">
    <source>
        <dbReference type="ARBA" id="ARBA00023242"/>
    </source>
</evidence>
<feature type="compositionally biased region" description="Polar residues" evidence="9">
    <location>
        <begin position="755"/>
        <end position="766"/>
    </location>
</feature>
<evidence type="ECO:0000256" key="4">
    <source>
        <dbReference type="ARBA" id="ARBA00023015"/>
    </source>
</evidence>
<feature type="domain" description="ELM2" evidence="11">
    <location>
        <begin position="901"/>
        <end position="993"/>
    </location>
</feature>
<accession>A0AAV7MNS8</accession>
<feature type="region of interest" description="Disordered" evidence="9">
    <location>
        <begin position="512"/>
        <end position="533"/>
    </location>
</feature>
<feature type="compositionally biased region" description="Low complexity" evidence="9">
    <location>
        <begin position="1272"/>
        <end position="1300"/>
    </location>
</feature>
<dbReference type="PROSITE" id="PS51156">
    <property type="entry name" value="ELM2"/>
    <property type="match status" value="1"/>
</dbReference>
<feature type="compositionally biased region" description="Basic and acidic residues" evidence="9">
    <location>
        <begin position="1226"/>
        <end position="1243"/>
    </location>
</feature>
<dbReference type="PROSITE" id="PS50157">
    <property type="entry name" value="ZINC_FINGER_C2H2_2"/>
    <property type="match status" value="1"/>
</dbReference>
<feature type="compositionally biased region" description="Low complexity" evidence="9">
    <location>
        <begin position="1244"/>
        <end position="1260"/>
    </location>
</feature>
<feature type="domain" description="C2H2-type" evidence="10">
    <location>
        <begin position="1205"/>
        <end position="1232"/>
    </location>
</feature>
<feature type="region of interest" description="Disordered" evidence="9">
    <location>
        <begin position="590"/>
        <end position="609"/>
    </location>
</feature>
<evidence type="ECO:0000313" key="13">
    <source>
        <dbReference type="EMBL" id="KAJ1104042.1"/>
    </source>
</evidence>
<feature type="compositionally biased region" description="Low complexity" evidence="9">
    <location>
        <begin position="127"/>
        <end position="138"/>
    </location>
</feature>
<feature type="region of interest" description="Disordered" evidence="9">
    <location>
        <begin position="344"/>
        <end position="382"/>
    </location>
</feature>
<evidence type="ECO:0000256" key="8">
    <source>
        <dbReference type="PROSITE-ProRule" id="PRU00042"/>
    </source>
</evidence>
<evidence type="ECO:0000256" key="9">
    <source>
        <dbReference type="SAM" id="MobiDB-lite"/>
    </source>
</evidence>
<dbReference type="PROSITE" id="PS51293">
    <property type="entry name" value="SANT"/>
    <property type="match status" value="1"/>
</dbReference>
<evidence type="ECO:0000256" key="3">
    <source>
        <dbReference type="ARBA" id="ARBA00022990"/>
    </source>
</evidence>
<keyword evidence="8" id="KW-0479">Metal-binding</keyword>
<name>A0AAV7MNS8_PLEWA</name>
<keyword evidence="5" id="KW-0238">DNA-binding</keyword>
<feature type="region of interest" description="Disordered" evidence="9">
    <location>
        <begin position="1161"/>
        <end position="1300"/>
    </location>
</feature>
<dbReference type="SMART" id="SM01189">
    <property type="entry name" value="ELM2"/>
    <property type="match status" value="1"/>
</dbReference>
<protein>
    <recommendedName>
        <fullName evidence="15">ELM2 and SANT domain-containing protein 1</fullName>
    </recommendedName>
</protein>
<keyword evidence="3" id="KW-0007">Acetylation</keyword>
<comment type="caution">
    <text evidence="13">The sequence shown here is derived from an EMBL/GenBank/DDBJ whole genome shotgun (WGS) entry which is preliminary data.</text>
</comment>
<reference evidence="13" key="1">
    <citation type="journal article" date="2022" name="bioRxiv">
        <title>Sequencing and chromosome-scale assembly of the giantPleurodeles waltlgenome.</title>
        <authorList>
            <person name="Brown T."/>
            <person name="Elewa A."/>
            <person name="Iarovenko S."/>
            <person name="Subramanian E."/>
            <person name="Araus A.J."/>
            <person name="Petzold A."/>
            <person name="Susuki M."/>
            <person name="Suzuki K.-i.T."/>
            <person name="Hayashi T."/>
            <person name="Toyoda A."/>
            <person name="Oliveira C."/>
            <person name="Osipova E."/>
            <person name="Leigh N.D."/>
            <person name="Simon A."/>
            <person name="Yun M.H."/>
        </authorList>
    </citation>
    <scope>NUCLEOTIDE SEQUENCE</scope>
    <source>
        <strain evidence="13">20211129_DDA</strain>
        <tissue evidence="13">Liver</tissue>
    </source>
</reference>
<keyword evidence="14" id="KW-1185">Reference proteome</keyword>
<feature type="domain" description="SANT" evidence="12">
    <location>
        <begin position="1008"/>
        <end position="1059"/>
    </location>
</feature>
<organism evidence="13 14">
    <name type="scientific">Pleurodeles waltl</name>
    <name type="common">Iberian ribbed newt</name>
    <dbReference type="NCBI Taxonomy" id="8319"/>
    <lineage>
        <taxon>Eukaryota</taxon>
        <taxon>Metazoa</taxon>
        <taxon>Chordata</taxon>
        <taxon>Craniata</taxon>
        <taxon>Vertebrata</taxon>
        <taxon>Euteleostomi</taxon>
        <taxon>Amphibia</taxon>
        <taxon>Batrachia</taxon>
        <taxon>Caudata</taxon>
        <taxon>Salamandroidea</taxon>
        <taxon>Salamandridae</taxon>
        <taxon>Pleurodelinae</taxon>
        <taxon>Pleurodeles</taxon>
    </lineage>
</organism>
<proteinExistence type="predicted"/>
<evidence type="ECO:0000259" key="12">
    <source>
        <dbReference type="PROSITE" id="PS51293"/>
    </source>
</evidence>
<dbReference type="GO" id="GO:0003714">
    <property type="term" value="F:transcription corepressor activity"/>
    <property type="evidence" value="ECO:0007669"/>
    <property type="project" value="TreeGrafter"/>
</dbReference>
<feature type="region of interest" description="Disordered" evidence="9">
    <location>
        <begin position="19"/>
        <end position="71"/>
    </location>
</feature>
<dbReference type="Gene3D" id="1.10.10.60">
    <property type="entry name" value="Homeodomain-like"/>
    <property type="match status" value="1"/>
</dbReference>
<feature type="region of interest" description="Disordered" evidence="9">
    <location>
        <begin position="755"/>
        <end position="792"/>
    </location>
</feature>
<dbReference type="GO" id="GO:0005667">
    <property type="term" value="C:transcription regulator complex"/>
    <property type="evidence" value="ECO:0007669"/>
    <property type="project" value="TreeGrafter"/>
</dbReference>
<gene>
    <name evidence="13" type="ORF">NDU88_001457</name>
</gene>